<protein>
    <submittedName>
        <fullName evidence="2">Uncharacterized protein</fullName>
    </submittedName>
</protein>
<evidence type="ECO:0000313" key="2">
    <source>
        <dbReference type="EMBL" id="TNM40487.1"/>
    </source>
</evidence>
<sequence>MSLDPPLPVNTAPPLQVDLDADLRVVSASFAHLPDELREPTALDAELQRAYLAAVAEGRPTASRSIGPDGRAHAARVTAPPRRPMRELVAEALRDLEEHGAPPRDDHRVVPIGGEQGESDNQCLSVVLDASGAGGRLDADAGWLRQASASNVAAAIQQAFAAAYQRRDHR</sequence>
<evidence type="ECO:0000256" key="1">
    <source>
        <dbReference type="SAM" id="MobiDB-lite"/>
    </source>
</evidence>
<comment type="caution">
    <text evidence="2">The sequence shown here is derived from an EMBL/GenBank/DDBJ whole genome shotgun (WGS) entry which is preliminary data.</text>
</comment>
<reference evidence="2 3" key="1">
    <citation type="journal article" date="2016" name="Int. J. Syst. Evol. Microbiol.">
        <title>Nocardioides albidus sp. nov., an actinobacterium isolated from garden soil.</title>
        <authorList>
            <person name="Singh H."/>
            <person name="Du J."/>
            <person name="Trinh H."/>
            <person name="Won K."/>
            <person name="Yang J.E."/>
            <person name="Yin C."/>
            <person name="Kook M."/>
            <person name="Yi T.H."/>
        </authorList>
    </citation>
    <scope>NUCLEOTIDE SEQUENCE [LARGE SCALE GENOMIC DNA]</scope>
    <source>
        <strain evidence="2 3">CCTCC AB 2015297</strain>
    </source>
</reference>
<feature type="region of interest" description="Disordered" evidence="1">
    <location>
        <begin position="60"/>
        <end position="84"/>
    </location>
</feature>
<gene>
    <name evidence="2" type="ORF">FHP29_10595</name>
</gene>
<dbReference type="AlphaFoldDB" id="A0A5C4VX65"/>
<proteinExistence type="predicted"/>
<dbReference type="RefSeq" id="WP_139622833.1">
    <property type="nucleotide sequence ID" value="NZ_VDMP01000023.1"/>
</dbReference>
<dbReference type="EMBL" id="VDMP01000023">
    <property type="protein sequence ID" value="TNM40487.1"/>
    <property type="molecule type" value="Genomic_DNA"/>
</dbReference>
<keyword evidence="3" id="KW-1185">Reference proteome</keyword>
<dbReference type="Proteomes" id="UP000313231">
    <property type="component" value="Unassembled WGS sequence"/>
</dbReference>
<name>A0A5C4VX65_9ACTN</name>
<evidence type="ECO:0000313" key="3">
    <source>
        <dbReference type="Proteomes" id="UP000313231"/>
    </source>
</evidence>
<organism evidence="2 3">
    <name type="scientific">Nocardioides albidus</name>
    <dbReference type="NCBI Taxonomy" id="1517589"/>
    <lineage>
        <taxon>Bacteria</taxon>
        <taxon>Bacillati</taxon>
        <taxon>Actinomycetota</taxon>
        <taxon>Actinomycetes</taxon>
        <taxon>Propionibacteriales</taxon>
        <taxon>Nocardioidaceae</taxon>
        <taxon>Nocardioides</taxon>
    </lineage>
</organism>
<accession>A0A5C4VX65</accession>